<evidence type="ECO:0000256" key="28">
    <source>
        <dbReference type="ARBA" id="ARBA00029297"/>
    </source>
</evidence>
<dbReference type="InterPro" id="IPR000008">
    <property type="entry name" value="C2_dom"/>
</dbReference>
<dbReference type="Gene3D" id="2.60.40.150">
    <property type="entry name" value="C2 domain"/>
    <property type="match status" value="2"/>
</dbReference>
<dbReference type="CDD" id="cd08381">
    <property type="entry name" value="C2B_PI3K_class_II"/>
    <property type="match status" value="1"/>
</dbReference>
<dbReference type="SUPFAM" id="SSF64268">
    <property type="entry name" value="PX domain"/>
    <property type="match status" value="1"/>
</dbReference>
<keyword evidence="18" id="KW-0418">Kinase</keyword>
<dbReference type="FunFam" id="3.10.20.90:FF:000156">
    <property type="entry name" value="Phosphatidylinositol 4-phosphate 3-kinase C2 domain-containing subunit alpha"/>
    <property type="match status" value="1"/>
</dbReference>
<dbReference type="PROSITE" id="PS50290">
    <property type="entry name" value="PI3_4_KINASE_3"/>
    <property type="match status" value="1"/>
</dbReference>
<dbReference type="Pfam" id="PF00794">
    <property type="entry name" value="PI3K_rbd"/>
    <property type="match status" value="1"/>
</dbReference>
<dbReference type="GO" id="GO:0043491">
    <property type="term" value="P:phosphatidylinositol 3-kinase/protein kinase B signal transduction"/>
    <property type="evidence" value="ECO:0007669"/>
    <property type="project" value="TreeGrafter"/>
</dbReference>
<evidence type="ECO:0000256" key="14">
    <source>
        <dbReference type="ARBA" id="ARBA00022553"/>
    </source>
</evidence>
<dbReference type="GO" id="GO:0030136">
    <property type="term" value="C:clathrin-coated vesicle"/>
    <property type="evidence" value="ECO:0007669"/>
    <property type="project" value="UniProtKB-SubCell"/>
</dbReference>
<evidence type="ECO:0000256" key="7">
    <source>
        <dbReference type="ARBA" id="ARBA00006209"/>
    </source>
</evidence>
<dbReference type="SUPFAM" id="SSF56112">
    <property type="entry name" value="Protein kinase-like (PK-like)"/>
    <property type="match status" value="1"/>
</dbReference>
<keyword evidence="21" id="KW-0333">Golgi apparatus</keyword>
<dbReference type="PROSITE" id="PS00916">
    <property type="entry name" value="PI3_4_KINASE_2"/>
    <property type="match status" value="1"/>
</dbReference>
<evidence type="ECO:0000256" key="16">
    <source>
        <dbReference type="ARBA" id="ARBA00022679"/>
    </source>
</evidence>
<evidence type="ECO:0000259" key="34">
    <source>
        <dbReference type="PROSITE" id="PS50195"/>
    </source>
</evidence>
<dbReference type="Pfam" id="PF00454">
    <property type="entry name" value="PI3_PI4_kinase"/>
    <property type="match status" value="1"/>
</dbReference>
<dbReference type="InterPro" id="IPR029071">
    <property type="entry name" value="Ubiquitin-like_domsf"/>
</dbReference>
<feature type="region of interest" description="Disordered" evidence="32">
    <location>
        <begin position="602"/>
        <end position="622"/>
    </location>
</feature>
<evidence type="ECO:0000256" key="22">
    <source>
        <dbReference type="ARBA" id="ARBA00023098"/>
    </source>
</evidence>
<dbReference type="SUPFAM" id="SSF49562">
    <property type="entry name" value="C2 domain (Calcium/lipid-binding domain, CaLB)"/>
    <property type="match status" value="2"/>
</dbReference>
<dbReference type="InterPro" id="IPR015433">
    <property type="entry name" value="PI3/4_kinase"/>
</dbReference>
<evidence type="ECO:0000256" key="27">
    <source>
        <dbReference type="ARBA" id="ARBA00023985"/>
    </source>
</evidence>
<dbReference type="GO" id="GO:0006887">
    <property type="term" value="P:exocytosis"/>
    <property type="evidence" value="ECO:0007669"/>
    <property type="project" value="UniProtKB-KW"/>
</dbReference>
<evidence type="ECO:0000256" key="26">
    <source>
        <dbReference type="ARBA" id="ARBA00023981"/>
    </source>
</evidence>
<evidence type="ECO:0000259" key="33">
    <source>
        <dbReference type="PROSITE" id="PS50004"/>
    </source>
</evidence>
<dbReference type="InterPro" id="IPR037705">
    <property type="entry name" value="PI3-kinase_C2-alpha_cat"/>
</dbReference>
<evidence type="ECO:0000256" key="12">
    <source>
        <dbReference type="ARBA" id="ARBA00022483"/>
    </source>
</evidence>
<dbReference type="GO" id="GO:0005794">
    <property type="term" value="C:Golgi apparatus"/>
    <property type="evidence" value="ECO:0007669"/>
    <property type="project" value="UniProtKB-SubCell"/>
</dbReference>
<keyword evidence="19" id="KW-0067">ATP-binding</keyword>
<dbReference type="PROSITE" id="PS51545">
    <property type="entry name" value="PIK_HELICAL"/>
    <property type="match status" value="1"/>
</dbReference>
<dbReference type="Gene3D" id="3.30.1520.10">
    <property type="entry name" value="Phox-like domain"/>
    <property type="match status" value="1"/>
</dbReference>
<evidence type="ECO:0000256" key="6">
    <source>
        <dbReference type="ARBA" id="ARBA00004601"/>
    </source>
</evidence>
<dbReference type="InterPro" id="IPR001683">
    <property type="entry name" value="PX_dom"/>
</dbReference>
<evidence type="ECO:0000259" key="36">
    <source>
        <dbReference type="PROSITE" id="PS51545"/>
    </source>
</evidence>
<evidence type="ECO:0000256" key="19">
    <source>
        <dbReference type="ARBA" id="ARBA00022840"/>
    </source>
</evidence>
<dbReference type="SMART" id="SM00312">
    <property type="entry name" value="PX"/>
    <property type="match status" value="1"/>
</dbReference>
<dbReference type="EC" id="2.7.1.153" evidence="8"/>
<dbReference type="InterPro" id="IPR000341">
    <property type="entry name" value="PI3K_Ras-bd_dom"/>
</dbReference>
<dbReference type="FunFam" id="1.25.40.70:FF:000007">
    <property type="entry name" value="phosphatidylinositol 4-phosphate 3-kinase C2 domain-containing subunit alpha"/>
    <property type="match status" value="1"/>
</dbReference>
<dbReference type="FunFam" id="3.30.1520.10:FF:000006">
    <property type="entry name" value="Phosphatidylinositol 4-phosphate 3-kinase C2 domain-containing subunit alpha"/>
    <property type="match status" value="1"/>
</dbReference>
<reference evidence="39" key="3">
    <citation type="submission" date="2025-09" db="UniProtKB">
        <authorList>
            <consortium name="Ensembl"/>
        </authorList>
    </citation>
    <scope>IDENTIFICATION</scope>
</reference>
<dbReference type="PANTHER" id="PTHR10048">
    <property type="entry name" value="PHOSPHATIDYLINOSITOL KINASE"/>
    <property type="match status" value="1"/>
</dbReference>
<evidence type="ECO:0000256" key="20">
    <source>
        <dbReference type="ARBA" id="ARBA00022990"/>
    </source>
</evidence>
<organism evidence="39 40">
    <name type="scientific">Callithrix jacchus</name>
    <name type="common">White-tufted-ear marmoset</name>
    <name type="synonym">Simia Jacchus</name>
    <dbReference type="NCBI Taxonomy" id="9483"/>
    <lineage>
        <taxon>Eukaryota</taxon>
        <taxon>Metazoa</taxon>
        <taxon>Chordata</taxon>
        <taxon>Craniata</taxon>
        <taxon>Vertebrata</taxon>
        <taxon>Euteleostomi</taxon>
        <taxon>Mammalia</taxon>
        <taxon>Eutheria</taxon>
        <taxon>Euarchontoglires</taxon>
        <taxon>Primates</taxon>
        <taxon>Haplorrhini</taxon>
        <taxon>Platyrrhini</taxon>
        <taxon>Cebidae</taxon>
        <taxon>Callitrichinae</taxon>
        <taxon>Callithrix</taxon>
        <taxon>Callithrix</taxon>
    </lineage>
</organism>
<evidence type="ECO:0000256" key="31">
    <source>
        <dbReference type="ARBA" id="ARBA00079346"/>
    </source>
</evidence>
<dbReference type="FunFam" id="2.60.40.150:FF:000036">
    <property type="entry name" value="phosphatidylinositol 4-phosphate 3-kinase C2 domain-containing subunit beta"/>
    <property type="match status" value="1"/>
</dbReference>
<dbReference type="PROSITE" id="PS50004">
    <property type="entry name" value="C2"/>
    <property type="match status" value="1"/>
</dbReference>
<dbReference type="SUPFAM" id="SSF54236">
    <property type="entry name" value="Ubiquitin-like"/>
    <property type="match status" value="1"/>
</dbReference>
<dbReference type="EC" id="2.7.1.137" evidence="10"/>
<keyword evidence="22" id="KW-0443">Lipid metabolism</keyword>
<evidence type="ECO:0000256" key="13">
    <source>
        <dbReference type="ARBA" id="ARBA00022490"/>
    </source>
</evidence>
<dbReference type="PROSITE" id="PS51547">
    <property type="entry name" value="C2_PI3K"/>
    <property type="match status" value="1"/>
</dbReference>
<evidence type="ECO:0000256" key="2">
    <source>
        <dbReference type="ARBA" id="ARBA00001946"/>
    </source>
</evidence>
<evidence type="ECO:0000313" key="40">
    <source>
        <dbReference type="Proteomes" id="UP000008225"/>
    </source>
</evidence>
<evidence type="ECO:0000256" key="3">
    <source>
        <dbReference type="ARBA" id="ARBA00004123"/>
    </source>
</evidence>
<accession>A0A8I3W6Y5</accession>
<dbReference type="CDD" id="cd05176">
    <property type="entry name" value="PI3Kc_C2_alpha"/>
    <property type="match status" value="1"/>
</dbReference>
<dbReference type="GO" id="GO:0005942">
    <property type="term" value="C:phosphatidylinositol 3-kinase complex"/>
    <property type="evidence" value="ECO:0007669"/>
    <property type="project" value="TreeGrafter"/>
</dbReference>
<dbReference type="SMART" id="SM00146">
    <property type="entry name" value="PI3Kc"/>
    <property type="match status" value="1"/>
</dbReference>
<protein>
    <recommendedName>
        <fullName evidence="30">Phosphatidylinositol 4-phosphate 3-kinase C2 domain-containing subunit alpha</fullName>
        <ecNumber evidence="10">2.7.1.137</ecNumber>
        <ecNumber evidence="8">2.7.1.153</ecNumber>
        <ecNumber evidence="9">2.7.1.154</ecNumber>
    </recommendedName>
    <alternativeName>
        <fullName evidence="31">Phosphoinositide 3-kinase-C2-alpha</fullName>
    </alternativeName>
</protein>
<dbReference type="PROSITE" id="PS00915">
    <property type="entry name" value="PI3_4_KINASE_1"/>
    <property type="match status" value="1"/>
</dbReference>
<keyword evidence="40" id="KW-1185">Reference proteome</keyword>
<comment type="cofactor">
    <cofactor evidence="1">
        <name>Ca(2+)</name>
        <dbReference type="ChEBI" id="CHEBI:29108"/>
    </cofactor>
</comment>
<dbReference type="InterPro" id="IPR016024">
    <property type="entry name" value="ARM-type_fold"/>
</dbReference>
<comment type="similarity">
    <text evidence="7">Belongs to the PI3/PI4-kinase family. Type III PI4K subfamily.</text>
</comment>
<comment type="catalytic activity">
    <reaction evidence="28">
        <text>a 1,2-diacyl-sn-glycero-3-phospho-(1D-myo-inositol 4-phosphate) + ATP = a 1,2-diacyl-sn-glycero-3-phospho-(1D-myo-inositol-3,4-bisphosphate) + ADP + H(+)</text>
        <dbReference type="Rhea" id="RHEA:18373"/>
        <dbReference type="ChEBI" id="CHEBI:15378"/>
        <dbReference type="ChEBI" id="CHEBI:30616"/>
        <dbReference type="ChEBI" id="CHEBI:57658"/>
        <dbReference type="ChEBI" id="CHEBI:58178"/>
        <dbReference type="ChEBI" id="CHEBI:456216"/>
        <dbReference type="EC" id="2.7.1.154"/>
    </reaction>
    <physiologicalReaction direction="left-to-right" evidence="28">
        <dbReference type="Rhea" id="RHEA:18374"/>
    </physiologicalReaction>
</comment>
<evidence type="ECO:0000256" key="18">
    <source>
        <dbReference type="ARBA" id="ARBA00022777"/>
    </source>
</evidence>
<dbReference type="FunFam" id="2.60.40.150:FF:000116">
    <property type="entry name" value="Phosphatidylinositol 4-phosphate 3-kinase C2 domain-containing subunit alpha"/>
    <property type="match status" value="1"/>
</dbReference>
<keyword evidence="20" id="KW-0007">Acetylation</keyword>
<dbReference type="SMART" id="SM00145">
    <property type="entry name" value="PI3Ka"/>
    <property type="match status" value="1"/>
</dbReference>
<dbReference type="CDD" id="cd00869">
    <property type="entry name" value="PI3Ka_II"/>
    <property type="match status" value="1"/>
</dbReference>
<dbReference type="CDD" id="cd04012">
    <property type="entry name" value="C2A_PI3K_class_II"/>
    <property type="match status" value="1"/>
</dbReference>
<keyword evidence="15" id="KW-0254">Endocytosis</keyword>
<feature type="domain" description="C2 PI3K-type" evidence="38">
    <location>
        <begin position="664"/>
        <end position="823"/>
    </location>
</feature>
<comment type="subcellular location">
    <subcellularLocation>
        <location evidence="5">Cell membrane</location>
    </subcellularLocation>
    <subcellularLocation>
        <location evidence="4">Cytoplasmic vesicle</location>
        <location evidence="4">Clathrin-coated vesicle</location>
    </subcellularLocation>
    <subcellularLocation>
        <location evidence="6">Golgi apparatus</location>
        <location evidence="6">trans-Golgi network</location>
    </subcellularLocation>
    <subcellularLocation>
        <location evidence="3">Nucleus</location>
    </subcellularLocation>
</comment>
<dbReference type="Gene3D" id="3.30.1010.10">
    <property type="entry name" value="Phosphatidylinositol 3-kinase Catalytic Subunit, Chain A, domain 4"/>
    <property type="match status" value="1"/>
</dbReference>
<evidence type="ECO:0000256" key="30">
    <source>
        <dbReference type="ARBA" id="ARBA00069404"/>
    </source>
</evidence>
<evidence type="ECO:0000256" key="21">
    <source>
        <dbReference type="ARBA" id="ARBA00023034"/>
    </source>
</evidence>
<dbReference type="InterPro" id="IPR018936">
    <property type="entry name" value="PI3/4_kinase_CS"/>
</dbReference>
<dbReference type="PANTHER" id="PTHR10048:SF28">
    <property type="entry name" value="PHOSPHATIDYLINOSITOL 4-PHOSPHATE 3-KINASE C2 DOMAIN-CONTAINING SUBUNIT ALPHA"/>
    <property type="match status" value="1"/>
</dbReference>
<feature type="domain" description="PIK helical" evidence="36">
    <location>
        <begin position="843"/>
        <end position="1019"/>
    </location>
</feature>
<dbReference type="Pfam" id="PF00168">
    <property type="entry name" value="C2"/>
    <property type="match status" value="1"/>
</dbReference>
<dbReference type="Gene3D" id="1.25.40.70">
    <property type="entry name" value="Phosphatidylinositol 3-kinase, accessory domain (PIK)"/>
    <property type="match status" value="1"/>
</dbReference>
<keyword evidence="16" id="KW-0808">Transferase</keyword>
<evidence type="ECO:0000259" key="35">
    <source>
        <dbReference type="PROSITE" id="PS50290"/>
    </source>
</evidence>
<dbReference type="InterPro" id="IPR036871">
    <property type="entry name" value="PX_dom_sf"/>
</dbReference>
<comment type="catalytic activity">
    <reaction evidence="27">
        <text>a 1,2-diacyl-sn-glycero-3-phospho-(1D-myo-inositol) + ATP = a 1,2-diacyl-sn-glycero-3-phospho-(1D-myo-inositol-3-phosphate) + ADP + H(+)</text>
        <dbReference type="Rhea" id="RHEA:12709"/>
        <dbReference type="ChEBI" id="CHEBI:15378"/>
        <dbReference type="ChEBI" id="CHEBI:30616"/>
        <dbReference type="ChEBI" id="CHEBI:57880"/>
        <dbReference type="ChEBI" id="CHEBI:58088"/>
        <dbReference type="ChEBI" id="CHEBI:456216"/>
        <dbReference type="EC" id="2.7.1.137"/>
    </reaction>
    <physiologicalReaction direction="left-to-right" evidence="27">
        <dbReference type="Rhea" id="RHEA:12710"/>
    </physiologicalReaction>
</comment>
<keyword evidence="24" id="KW-0539">Nucleus</keyword>
<keyword evidence="13" id="KW-0963">Cytoplasm</keyword>
<feature type="compositionally biased region" description="Polar residues" evidence="32">
    <location>
        <begin position="610"/>
        <end position="622"/>
    </location>
</feature>
<comment type="subunit">
    <text evidence="29">Part of a complex with ERBB2 and EGFR. Interacts with clathrin trimers. Interacts with SBF2/MTMR13.</text>
</comment>
<dbReference type="InterPro" id="IPR000403">
    <property type="entry name" value="PI3/4_kinase_cat_dom"/>
</dbReference>
<dbReference type="InterPro" id="IPR011009">
    <property type="entry name" value="Kinase-like_dom_sf"/>
</dbReference>
<dbReference type="InterPro" id="IPR042133">
    <property type="entry name" value="PX_PI3K_C2_alpha"/>
</dbReference>
<dbReference type="FunFam" id="1.10.1070.11:FF:000003">
    <property type="entry name" value="Phosphatidylinositol 4-phosphate 3-kinase C2 domain-containing subunit beta"/>
    <property type="match status" value="1"/>
</dbReference>
<dbReference type="InterPro" id="IPR042236">
    <property type="entry name" value="PI3K_accessory_sf"/>
</dbReference>
<dbReference type="SMART" id="SM00144">
    <property type="entry name" value="PI3K_rbd"/>
    <property type="match status" value="1"/>
</dbReference>
<dbReference type="PROSITE" id="PS51546">
    <property type="entry name" value="PI3K_RBD"/>
    <property type="match status" value="1"/>
</dbReference>
<keyword evidence="14" id="KW-0597">Phosphoprotein</keyword>
<dbReference type="GO" id="GO:0035091">
    <property type="term" value="F:phosphatidylinositol binding"/>
    <property type="evidence" value="ECO:0007669"/>
    <property type="project" value="InterPro"/>
</dbReference>
<feature type="domain" description="PI3K-RBD" evidence="37">
    <location>
        <begin position="451"/>
        <end position="539"/>
    </location>
</feature>
<dbReference type="CDD" id="cd07289">
    <property type="entry name" value="PX_PI3K_C2_alpha"/>
    <property type="match status" value="1"/>
</dbReference>
<dbReference type="GO" id="GO:0016477">
    <property type="term" value="P:cell migration"/>
    <property type="evidence" value="ECO:0007669"/>
    <property type="project" value="TreeGrafter"/>
</dbReference>
<dbReference type="GO" id="GO:0005634">
    <property type="term" value="C:nucleus"/>
    <property type="evidence" value="ECO:0007669"/>
    <property type="project" value="UniProtKB-SubCell"/>
</dbReference>
<dbReference type="GO" id="GO:0016303">
    <property type="term" value="F:1-phosphatidylinositol-3-kinase activity"/>
    <property type="evidence" value="ECO:0007669"/>
    <property type="project" value="UniProtKB-EC"/>
</dbReference>
<reference evidence="39 40" key="1">
    <citation type="submission" date="2009-03" db="EMBL/GenBank/DDBJ databases">
        <authorList>
            <person name="Warren W."/>
            <person name="Ye L."/>
            <person name="Minx P."/>
            <person name="Worley K."/>
            <person name="Gibbs R."/>
            <person name="Wilson R.K."/>
        </authorList>
    </citation>
    <scope>NUCLEOTIDE SEQUENCE [LARGE SCALE GENOMIC DNA]</scope>
</reference>
<dbReference type="EC" id="2.7.1.154" evidence="9"/>
<dbReference type="GO" id="GO:0035005">
    <property type="term" value="F:1-phosphatidylinositol-4-phosphate 3-kinase activity"/>
    <property type="evidence" value="ECO:0007669"/>
    <property type="project" value="UniProtKB-EC"/>
</dbReference>
<feature type="domain" description="C2" evidence="33">
    <location>
        <begin position="1537"/>
        <end position="1660"/>
    </location>
</feature>
<comment type="catalytic activity">
    <reaction evidence="26">
        <text>a 1,2-diacyl-sn-glycero-3-phospho-(1D-myo-inositol-4,5-bisphosphate) + ATP = a 1,2-diacyl-sn-glycero-3-phospho-(1D-myo-inositol-3,4,5-trisphosphate) + ADP + H(+)</text>
        <dbReference type="Rhea" id="RHEA:21292"/>
        <dbReference type="ChEBI" id="CHEBI:15378"/>
        <dbReference type="ChEBI" id="CHEBI:30616"/>
        <dbReference type="ChEBI" id="CHEBI:57836"/>
        <dbReference type="ChEBI" id="CHEBI:58456"/>
        <dbReference type="ChEBI" id="CHEBI:456216"/>
        <dbReference type="EC" id="2.7.1.153"/>
    </reaction>
    <physiologicalReaction direction="left-to-right" evidence="26">
        <dbReference type="Rhea" id="RHEA:21293"/>
    </physiologicalReaction>
</comment>
<evidence type="ECO:0000256" key="8">
    <source>
        <dbReference type="ARBA" id="ARBA00012010"/>
    </source>
</evidence>
<reference evidence="39" key="2">
    <citation type="submission" date="2025-08" db="UniProtKB">
        <authorList>
            <consortium name="Ensembl"/>
        </authorList>
    </citation>
    <scope>IDENTIFICATION</scope>
</reference>
<evidence type="ECO:0000256" key="24">
    <source>
        <dbReference type="ARBA" id="ARBA00023242"/>
    </source>
</evidence>
<dbReference type="Gene3D" id="3.10.20.90">
    <property type="entry name" value="Phosphatidylinositol 3-kinase Catalytic Subunit, Chain A, domain 1"/>
    <property type="match status" value="1"/>
</dbReference>
<dbReference type="Pfam" id="PF00787">
    <property type="entry name" value="PX"/>
    <property type="match status" value="1"/>
</dbReference>
<evidence type="ECO:0000256" key="25">
    <source>
        <dbReference type="ARBA" id="ARBA00023329"/>
    </source>
</evidence>
<dbReference type="SMART" id="SM00239">
    <property type="entry name" value="C2"/>
    <property type="match status" value="2"/>
</dbReference>
<evidence type="ECO:0000259" key="38">
    <source>
        <dbReference type="PROSITE" id="PS51547"/>
    </source>
</evidence>
<name>A0A8I3W6Y5_CALJA</name>
<dbReference type="GO" id="GO:0005886">
    <property type="term" value="C:plasma membrane"/>
    <property type="evidence" value="ECO:0007669"/>
    <property type="project" value="UniProtKB-SubCell"/>
</dbReference>
<dbReference type="GO" id="GO:0005524">
    <property type="term" value="F:ATP binding"/>
    <property type="evidence" value="ECO:0007669"/>
    <property type="project" value="UniProtKB-KW"/>
</dbReference>
<dbReference type="InterPro" id="IPR001263">
    <property type="entry name" value="PI3K_accessory_dom"/>
</dbReference>
<feature type="domain" description="PI3K/PI4K catalytic" evidence="35">
    <location>
        <begin position="1087"/>
        <end position="1365"/>
    </location>
</feature>
<sequence>MFIFMYRSCYFGSYKKKIDWGKKGLVFLEDMAQISSNSGVKQCPSSHLEPTRAKDVDKEEALQMEAEALAKLQKDRQVTDNQRGFELSSSTRQKTQVYNKQDYDLMVFPESDSQKRTLDIDVEKLTQAELEKLLLDDSFETRKTPVLPVTPVLSPSFSAQLYFRPTIQRGQWPPGLSGPSTYALPSIYPSTYSKQAAFQNGFNPRMPTFPSTEPIYLSLPGQSPYFSYPLTSATPFHPQGSLPICRPVVSPDMAKLFDKIASTSEFLKNGKARTDLEITDSKVSNLQVSPKSEDISKFDWLDLDPLSKPKVDNVEVLDHEEEKNVSSLLEKDPWDAVLLEERSPANCHLERKVNGKSLSVATVTRSQSLNIRTSQLAKVQSHIFQKDPNGTSSLPTSSSLLQEVEVQNEEMAAFCQSITKLKTKFPYTNHRTNPGYLLSPVTLQRNICGENASVKVSIEIEGFQLPVTFTCDVSSTVEIIIMQALCWVHDDLNQVDVGSYVLKVCGQEEVLQNNHCLGSHEHIQNCRKWDTEIRLQLLTYNAMCQNLARTTEDDETPVDLNKHLYQIEKPYREVMTRHPVEELLDSYHNQVELALQIEVTSLSEGEDTSKSSTRGSLNPENPVQVSMDQLTAAIYDLLRLHANSGRSPTDCAPSSRSVKEAWSTTEQLQFTIFAAHGISSNWVSNYEKYYLICSLSHNGKDLFKPIQSKKVGTYKNFFYLIKWDELIIFPIQISQLPLESLLHLTLFGILNQSSGSSPDSNKQRKGPEALGKVSLPLFDFKRFLTCGTKLLYLWTSSHTNSVPGTVPKKGYVMERIVLQVDFPSPAFDIIYTTPQVDRSIIQQHNLETLENDVKGKLLDILHKDSSLGLSKEDKAFLWEKRYYCFKYPNCLPKILASTPNWKWANLAKTYSLLHQWPPLYPLTALELLDSKFADQEVRSLAVTWIEAISDDELTDLLPQFVQALKYEIYLNSSLVHFLLSRALGNIQIAHNLYWLLKDALHDVHFSTRYEHVLGALLSVGGKRLRKELLKQAKLVQLLGGAAEKVRQASGSARQVVLQRSMERVQSFFQKNKCRLPLKPSLVAKELNIKSCSFFSSNAVPLKVTMVNADPMGEEINVMFKVGEDLRQDMLALQMIKIMDKIWLKEGLDLRMVIFKCLSTGRDRGMVELVPASDTLRKIQVEYGVTGSFKDKPLAEWLRKYNPSEEEYEKASENFIYSCAGCCVATYVLGICDRHNDNIMLRSTGHMFHIDFGKFLGHAQMFGSFKRDRAPFVLTSDMAYVINGGEKPTIRFQLFVDLCCQAYNLIRKQTNLFLNLLSLMIPSGLPELTSIQDLKYVRDALQPQTTDAEATIFFTRLIESSLGSIATKFNFFIHNLAQLRFSGIPSNDEPILSFSPKTYSFRQDGRIKEVSVFTYHKKYNPDKHYIYVVRILREGQIEPSFVFRTFDEFQELHNKLSIIFPLWKLPGFPNRMVLGRTHIKDVAAKRKIELNSYLQSLMNASTDVAECDLVCTFFHPLLRDEKAEGIARSADPGPFSPTPGQIGGAVKLSISYRNGTLFIMVMHIKDLVTEDGADPNPYVKTYLLPDIHKTSKRKTKISRKTRNPTFNEMLVYSGYSKETLRQRELQLSVLSAESLRENFFLGGVTLPLKDFNLSKETVKWYQLTAATYL</sequence>
<dbReference type="InterPro" id="IPR002420">
    <property type="entry name" value="PI3K-type_C2_dom"/>
</dbReference>
<evidence type="ECO:0000256" key="15">
    <source>
        <dbReference type="ARBA" id="ARBA00022583"/>
    </source>
</evidence>
<dbReference type="SMART" id="SM00142">
    <property type="entry name" value="PI3K_C2"/>
    <property type="match status" value="1"/>
</dbReference>
<dbReference type="Gene3D" id="1.10.1070.11">
    <property type="entry name" value="Phosphatidylinositol 3-/4-kinase, catalytic domain"/>
    <property type="match status" value="1"/>
</dbReference>
<keyword evidence="25" id="KW-0968">Cytoplasmic vesicle</keyword>
<dbReference type="GO" id="GO:0006897">
    <property type="term" value="P:endocytosis"/>
    <property type="evidence" value="ECO:0007669"/>
    <property type="project" value="UniProtKB-KW"/>
</dbReference>
<evidence type="ECO:0000259" key="37">
    <source>
        <dbReference type="PROSITE" id="PS51546"/>
    </source>
</evidence>
<keyword evidence="17" id="KW-0547">Nucleotide-binding</keyword>
<dbReference type="FunFam" id="3.30.1010.10:FF:000001">
    <property type="entry name" value="Phosphatidylinositol 4-phosphate 3-kinase C2 domain-containing subunit beta"/>
    <property type="match status" value="1"/>
</dbReference>
<evidence type="ECO:0000256" key="32">
    <source>
        <dbReference type="SAM" id="MobiDB-lite"/>
    </source>
</evidence>
<evidence type="ECO:0000256" key="9">
    <source>
        <dbReference type="ARBA" id="ARBA00012013"/>
    </source>
</evidence>
<dbReference type="InterPro" id="IPR036940">
    <property type="entry name" value="PI3/4_kinase_cat_sf"/>
</dbReference>
<dbReference type="InterPro" id="IPR035892">
    <property type="entry name" value="C2_domain_sf"/>
</dbReference>
<proteinExistence type="inferred from homology"/>
<evidence type="ECO:0000256" key="5">
    <source>
        <dbReference type="ARBA" id="ARBA00004236"/>
    </source>
</evidence>
<dbReference type="Pfam" id="PF00613">
    <property type="entry name" value="PI3Ka"/>
    <property type="match status" value="1"/>
</dbReference>
<dbReference type="PROSITE" id="PS50195">
    <property type="entry name" value="PX"/>
    <property type="match status" value="1"/>
</dbReference>
<dbReference type="Pfam" id="PF00792">
    <property type="entry name" value="PI3K_C2"/>
    <property type="match status" value="1"/>
</dbReference>
<gene>
    <name evidence="39" type="primary">PIK3C2A</name>
</gene>
<evidence type="ECO:0000256" key="10">
    <source>
        <dbReference type="ARBA" id="ARBA00012073"/>
    </source>
</evidence>
<feature type="domain" description="PX" evidence="34">
    <location>
        <begin position="1404"/>
        <end position="1520"/>
    </location>
</feature>
<evidence type="ECO:0000256" key="29">
    <source>
        <dbReference type="ARBA" id="ARBA00062639"/>
    </source>
</evidence>
<dbReference type="GeneTree" id="ENSGT00940000157813"/>
<dbReference type="GO" id="GO:0046934">
    <property type="term" value="F:1-phosphatidylinositol-4,5-bisphosphate 3-kinase activity"/>
    <property type="evidence" value="ECO:0007669"/>
    <property type="project" value="UniProtKB-EC"/>
</dbReference>
<evidence type="ECO:0000256" key="11">
    <source>
        <dbReference type="ARBA" id="ARBA00022475"/>
    </source>
</evidence>
<comment type="cofactor">
    <cofactor evidence="2">
        <name>Mg(2+)</name>
        <dbReference type="ChEBI" id="CHEBI:18420"/>
    </cofactor>
</comment>
<dbReference type="Proteomes" id="UP000008225">
    <property type="component" value="Chromosome 11"/>
</dbReference>
<evidence type="ECO:0000256" key="23">
    <source>
        <dbReference type="ARBA" id="ARBA00023136"/>
    </source>
</evidence>
<evidence type="ECO:0000256" key="4">
    <source>
        <dbReference type="ARBA" id="ARBA00004132"/>
    </source>
</evidence>
<evidence type="ECO:0000256" key="1">
    <source>
        <dbReference type="ARBA" id="ARBA00001913"/>
    </source>
</evidence>
<evidence type="ECO:0000256" key="17">
    <source>
        <dbReference type="ARBA" id="ARBA00022741"/>
    </source>
</evidence>
<dbReference type="Ensembl" id="ENSCJAT00000122406.1">
    <property type="protein sequence ID" value="ENSCJAP00000087843.1"/>
    <property type="gene ID" value="ENSCJAG00000009472.5"/>
</dbReference>
<dbReference type="SUPFAM" id="SSF48371">
    <property type="entry name" value="ARM repeat"/>
    <property type="match status" value="1"/>
</dbReference>
<dbReference type="GO" id="GO:0048015">
    <property type="term" value="P:phosphatidylinositol-mediated signaling"/>
    <property type="evidence" value="ECO:0007669"/>
    <property type="project" value="TreeGrafter"/>
</dbReference>
<evidence type="ECO:0000313" key="39">
    <source>
        <dbReference type="Ensembl" id="ENSCJAP00000087843.1"/>
    </source>
</evidence>
<keyword evidence="12" id="KW-0268">Exocytosis</keyword>
<keyword evidence="11" id="KW-1003">Cell membrane</keyword>
<keyword evidence="23" id="KW-0472">Membrane</keyword>